<evidence type="ECO:0000313" key="2">
    <source>
        <dbReference type="EMBL" id="GAA4167107.1"/>
    </source>
</evidence>
<keyword evidence="1" id="KW-0732">Signal</keyword>
<feature type="chain" id="PRO_5045552074" evidence="1">
    <location>
        <begin position="30"/>
        <end position="447"/>
    </location>
</feature>
<dbReference type="Gene3D" id="3.40.190.10">
    <property type="entry name" value="Periplasmic binding protein-like II"/>
    <property type="match status" value="1"/>
</dbReference>
<accession>A0ABP7ZPF3</accession>
<dbReference type="SUPFAM" id="SSF53850">
    <property type="entry name" value="Periplasmic binding protein-like II"/>
    <property type="match status" value="1"/>
</dbReference>
<dbReference type="RefSeq" id="WP_344751179.1">
    <property type="nucleotide sequence ID" value="NZ_BAABBW010000001.1"/>
</dbReference>
<comment type="caution">
    <text evidence="2">The sequence shown here is derived from an EMBL/GenBank/DDBJ whole genome shotgun (WGS) entry which is preliminary data.</text>
</comment>
<organism evidence="2 3">
    <name type="scientific">Gryllotalpicola koreensis</name>
    <dbReference type="NCBI Taxonomy" id="993086"/>
    <lineage>
        <taxon>Bacteria</taxon>
        <taxon>Bacillati</taxon>
        <taxon>Actinomycetota</taxon>
        <taxon>Actinomycetes</taxon>
        <taxon>Micrococcales</taxon>
        <taxon>Microbacteriaceae</taxon>
        <taxon>Gryllotalpicola</taxon>
    </lineage>
</organism>
<name>A0ABP7ZPF3_9MICO</name>
<dbReference type="EMBL" id="BAABBW010000001">
    <property type="protein sequence ID" value="GAA4167107.1"/>
    <property type="molecule type" value="Genomic_DNA"/>
</dbReference>
<reference evidence="3" key="1">
    <citation type="journal article" date="2019" name="Int. J. Syst. Evol. Microbiol.">
        <title>The Global Catalogue of Microorganisms (GCM) 10K type strain sequencing project: providing services to taxonomists for standard genome sequencing and annotation.</title>
        <authorList>
            <consortium name="The Broad Institute Genomics Platform"/>
            <consortium name="The Broad Institute Genome Sequencing Center for Infectious Disease"/>
            <person name="Wu L."/>
            <person name="Ma J."/>
        </authorList>
    </citation>
    <scope>NUCLEOTIDE SEQUENCE [LARGE SCALE GENOMIC DNA]</scope>
    <source>
        <strain evidence="3">JCM 17591</strain>
    </source>
</reference>
<evidence type="ECO:0000313" key="3">
    <source>
        <dbReference type="Proteomes" id="UP001501079"/>
    </source>
</evidence>
<protein>
    <submittedName>
        <fullName evidence="2">Extracellular solute-binding protein</fullName>
    </submittedName>
</protein>
<proteinExistence type="predicted"/>
<sequence length="447" mass="48897">MTTTRTARASRGRTLARLIAAAAAATVAAATLVGCSAASGDAGGKTFTILQYEDPKTAQGQGWQLALQIFKKKHPDVKVDFQTTSFDAMRKNAKLTLGGNKVPDVVEFNKGNADGGQLASQGLLEPLNDQVKKYGWDKKVTGSMQSFAKYDEQGKAGSGDWYGIPNFGEYVTFYYNKNLFEKAGIAAAPTTMAEFVTDMQKLKDAGITPVSSSASTNQGFNQMWVWYSLVSAYASREQIDDFMFLKGKVDFSADPWKKATEQFQDWIDKGYLGTDLAGLTYEQANVNFLSGKTGMLIWNNGVFPRVKDQDAFAWGYFTLPGANLSMGSSGHLWGVPAKAANKELAYDWINTTLSPEVQNKIGELGGLPLAGDSSKITDPVTRGYTQRFDEIVAADTLSFYPDYPVPGFLDFIQSNMAAMSNKNETAEQYLTKLQKFYDDGKKETDQG</sequence>
<dbReference type="PANTHER" id="PTHR43649:SF14">
    <property type="entry name" value="BLR3389 PROTEIN"/>
    <property type="match status" value="1"/>
</dbReference>
<dbReference type="Pfam" id="PF01547">
    <property type="entry name" value="SBP_bac_1"/>
    <property type="match status" value="1"/>
</dbReference>
<dbReference type="InterPro" id="IPR006059">
    <property type="entry name" value="SBP"/>
</dbReference>
<dbReference type="PROSITE" id="PS51257">
    <property type="entry name" value="PROKAR_LIPOPROTEIN"/>
    <property type="match status" value="1"/>
</dbReference>
<dbReference type="PANTHER" id="PTHR43649">
    <property type="entry name" value="ARABINOSE-BINDING PROTEIN-RELATED"/>
    <property type="match status" value="1"/>
</dbReference>
<evidence type="ECO:0000256" key="1">
    <source>
        <dbReference type="SAM" id="SignalP"/>
    </source>
</evidence>
<keyword evidence="3" id="KW-1185">Reference proteome</keyword>
<feature type="signal peptide" evidence="1">
    <location>
        <begin position="1"/>
        <end position="29"/>
    </location>
</feature>
<gene>
    <name evidence="2" type="ORF">GCM10022287_00090</name>
</gene>
<dbReference type="InterPro" id="IPR050490">
    <property type="entry name" value="Bact_solute-bd_prot1"/>
</dbReference>
<dbReference type="Proteomes" id="UP001501079">
    <property type="component" value="Unassembled WGS sequence"/>
</dbReference>